<dbReference type="InterPro" id="IPR017850">
    <property type="entry name" value="Alkaline_phosphatase_core_sf"/>
</dbReference>
<evidence type="ECO:0000259" key="6">
    <source>
        <dbReference type="Pfam" id="PF01676"/>
    </source>
</evidence>
<dbReference type="EMBL" id="BARU01033797">
    <property type="protein sequence ID" value="GAH71514.1"/>
    <property type="molecule type" value="Genomic_DNA"/>
</dbReference>
<organism evidence="7">
    <name type="scientific">marine sediment metagenome</name>
    <dbReference type="NCBI Taxonomy" id="412755"/>
    <lineage>
        <taxon>unclassified sequences</taxon>
        <taxon>metagenomes</taxon>
        <taxon>ecological metagenomes</taxon>
    </lineage>
</organism>
<evidence type="ECO:0000313" key="7">
    <source>
        <dbReference type="EMBL" id="GAH71514.1"/>
    </source>
</evidence>
<dbReference type="SUPFAM" id="SSF53649">
    <property type="entry name" value="Alkaline phosphatase-like"/>
    <property type="match status" value="1"/>
</dbReference>
<evidence type="ECO:0000256" key="1">
    <source>
        <dbReference type="ARBA" id="ARBA00000370"/>
    </source>
</evidence>
<sequence>TVKIFLYPVRDYRATLILRGDDLWGDLIDTDPQKIGVVPLEIRPTNPRSKKTAKIVSDFISQVRIILANEKPANMLLLRGFDKYTPFKSIKERYSLKALAIAEYPMYKGMAKLLGMEIAQNISGLDSQIEALKKNYDKYDFFFFHIKKTDSFGEDGDFDAKVKEIEKVDAMIPEIVELNPDVLVVTSDHSTPALLKYHSWHPIPVVIKSIYARKDSVTKFDEISCANGILGLRPMTDLMPITLACANRLEKYGA</sequence>
<evidence type="ECO:0000256" key="4">
    <source>
        <dbReference type="ARBA" id="ARBA00005524"/>
    </source>
</evidence>
<evidence type="ECO:0000256" key="2">
    <source>
        <dbReference type="ARBA" id="ARBA00002315"/>
    </source>
</evidence>
<dbReference type="AlphaFoldDB" id="X1IZL7"/>
<evidence type="ECO:0000256" key="3">
    <source>
        <dbReference type="ARBA" id="ARBA00004921"/>
    </source>
</evidence>
<dbReference type="Pfam" id="PF10143">
    <property type="entry name" value="PhosphMutase"/>
    <property type="match status" value="1"/>
</dbReference>
<comment type="catalytic activity">
    <reaction evidence="1">
        <text>(2R)-2-phosphoglycerate = (2R)-3-phosphoglycerate</text>
        <dbReference type="Rhea" id="RHEA:15901"/>
        <dbReference type="ChEBI" id="CHEBI:58272"/>
        <dbReference type="ChEBI" id="CHEBI:58289"/>
        <dbReference type="EC" id="5.4.2.12"/>
    </reaction>
</comment>
<dbReference type="GO" id="GO:0046872">
    <property type="term" value="F:metal ion binding"/>
    <property type="evidence" value="ECO:0007669"/>
    <property type="project" value="InterPro"/>
</dbReference>
<dbReference type="InterPro" id="IPR004456">
    <property type="entry name" value="Pglycerate_mutase_ApgM"/>
</dbReference>
<keyword evidence="5" id="KW-0324">Glycolysis</keyword>
<dbReference type="Pfam" id="PF01676">
    <property type="entry name" value="Metalloenzyme"/>
    <property type="match status" value="1"/>
</dbReference>
<gene>
    <name evidence="7" type="ORF">S03H2_53117</name>
</gene>
<dbReference type="Gene3D" id="3.40.720.10">
    <property type="entry name" value="Alkaline Phosphatase, subunit A"/>
    <property type="match status" value="1"/>
</dbReference>
<comment type="similarity">
    <text evidence="4">Belongs to the BPG-independent phosphoglycerate mutase family. A-PGAM subfamily.</text>
</comment>
<dbReference type="GO" id="GO:0004619">
    <property type="term" value="F:phosphoglycerate mutase activity"/>
    <property type="evidence" value="ECO:0007669"/>
    <property type="project" value="UniProtKB-EC"/>
</dbReference>
<proteinExistence type="inferred from homology"/>
<name>X1IZL7_9ZZZZ</name>
<reference evidence="7" key="1">
    <citation type="journal article" date="2014" name="Front. Microbiol.">
        <title>High frequency of phylogenetically diverse reductive dehalogenase-homologous genes in deep subseafloor sedimentary metagenomes.</title>
        <authorList>
            <person name="Kawai M."/>
            <person name="Futagami T."/>
            <person name="Toyoda A."/>
            <person name="Takaki Y."/>
            <person name="Nishi S."/>
            <person name="Hori S."/>
            <person name="Arai W."/>
            <person name="Tsubouchi T."/>
            <person name="Morono Y."/>
            <person name="Uchiyama I."/>
            <person name="Ito T."/>
            <person name="Fujiyama A."/>
            <person name="Inagaki F."/>
            <person name="Takami H."/>
        </authorList>
    </citation>
    <scope>NUCLEOTIDE SEQUENCE</scope>
    <source>
        <strain evidence="7">Expedition CK06-06</strain>
    </source>
</reference>
<accession>X1IZL7</accession>
<comment type="caution">
    <text evidence="7">The sequence shown here is derived from an EMBL/GenBank/DDBJ whole genome shotgun (WGS) entry which is preliminary data.</text>
</comment>
<dbReference type="PANTHER" id="PTHR31209:SF0">
    <property type="entry name" value="METALLOENZYME DOMAIN-CONTAINING PROTEIN"/>
    <property type="match status" value="1"/>
</dbReference>
<dbReference type="GO" id="GO:0006096">
    <property type="term" value="P:glycolytic process"/>
    <property type="evidence" value="ECO:0007669"/>
    <property type="project" value="UniProtKB-KW"/>
</dbReference>
<dbReference type="InterPro" id="IPR006124">
    <property type="entry name" value="Metalloenzyme"/>
</dbReference>
<evidence type="ECO:0000256" key="5">
    <source>
        <dbReference type="ARBA" id="ARBA00023152"/>
    </source>
</evidence>
<comment type="function">
    <text evidence="2">Catalyzes the interconversion of 2-phosphoglycerate and 3-phosphoglycerate.</text>
</comment>
<comment type="pathway">
    <text evidence="3">Carbohydrate degradation.</text>
</comment>
<feature type="non-terminal residue" evidence="7">
    <location>
        <position position="1"/>
    </location>
</feature>
<dbReference type="PANTHER" id="PTHR31209">
    <property type="entry name" value="COFACTOR-INDEPENDENT PHOSPHOGLYCERATE MUTASE"/>
    <property type="match status" value="1"/>
</dbReference>
<protein>
    <recommendedName>
        <fullName evidence="6">Metalloenzyme domain-containing protein</fullName>
    </recommendedName>
</protein>
<feature type="domain" description="Metalloenzyme" evidence="6">
    <location>
        <begin position="76"/>
        <end position="241"/>
    </location>
</feature>